<protein>
    <recommendedName>
        <fullName evidence="6">Fucosyltransferase</fullName>
        <ecNumber evidence="6">2.4.1.-</ecNumber>
    </recommendedName>
</protein>
<evidence type="ECO:0000313" key="7">
    <source>
        <dbReference type="EMBL" id="RWR78364.1"/>
    </source>
</evidence>
<accession>A0A443NIN4</accession>
<keyword evidence="3 6" id="KW-0808">Transferase</keyword>
<dbReference type="PANTHER" id="PTHR31889:SF2">
    <property type="entry name" value="FUCOSYLTRANSFERASE 3"/>
    <property type="match status" value="1"/>
</dbReference>
<dbReference type="Proteomes" id="UP000283530">
    <property type="component" value="Unassembled WGS sequence"/>
</dbReference>
<keyword evidence="5 6" id="KW-0961">Cell wall biogenesis/degradation</keyword>
<evidence type="ECO:0000256" key="6">
    <source>
        <dbReference type="RuleBase" id="RU367004"/>
    </source>
</evidence>
<dbReference type="GO" id="GO:0008107">
    <property type="term" value="F:galactoside 2-alpha-L-fucosyltransferase activity"/>
    <property type="evidence" value="ECO:0007669"/>
    <property type="project" value="InterPro"/>
</dbReference>
<evidence type="ECO:0000256" key="5">
    <source>
        <dbReference type="ARBA" id="ARBA00023316"/>
    </source>
</evidence>
<keyword evidence="2 6" id="KW-0328">Glycosyltransferase</keyword>
<evidence type="ECO:0000256" key="1">
    <source>
        <dbReference type="ARBA" id="ARBA00010481"/>
    </source>
</evidence>
<organism evidence="7 8">
    <name type="scientific">Cinnamomum micranthum f. kanehirae</name>
    <dbReference type="NCBI Taxonomy" id="337451"/>
    <lineage>
        <taxon>Eukaryota</taxon>
        <taxon>Viridiplantae</taxon>
        <taxon>Streptophyta</taxon>
        <taxon>Embryophyta</taxon>
        <taxon>Tracheophyta</taxon>
        <taxon>Spermatophyta</taxon>
        <taxon>Magnoliopsida</taxon>
        <taxon>Magnoliidae</taxon>
        <taxon>Laurales</taxon>
        <taxon>Lauraceae</taxon>
        <taxon>Cinnamomum</taxon>
    </lineage>
</organism>
<dbReference type="PANTHER" id="PTHR31889">
    <property type="entry name" value="FUCOSYLTRANSFERASE 2-RELATED"/>
    <property type="match status" value="1"/>
</dbReference>
<dbReference type="Pfam" id="PF03254">
    <property type="entry name" value="XG_FTase"/>
    <property type="match status" value="2"/>
</dbReference>
<dbReference type="InterPro" id="IPR004938">
    <property type="entry name" value="XG_FTase"/>
</dbReference>
<dbReference type="EMBL" id="QPKB01000003">
    <property type="protein sequence ID" value="RWR78364.1"/>
    <property type="molecule type" value="Genomic_DNA"/>
</dbReference>
<dbReference type="GO" id="GO:0042546">
    <property type="term" value="P:cell wall biogenesis"/>
    <property type="evidence" value="ECO:0007669"/>
    <property type="project" value="InterPro"/>
</dbReference>
<gene>
    <name evidence="7" type="ORF">CKAN_00689000</name>
</gene>
<dbReference type="STRING" id="337451.A0A443NIN4"/>
<comment type="function">
    <text evidence="6">May be involved in cell wall biosynthesis.</text>
</comment>
<dbReference type="GO" id="GO:0009969">
    <property type="term" value="P:xyloglucan biosynthetic process"/>
    <property type="evidence" value="ECO:0007669"/>
    <property type="project" value="TreeGrafter"/>
</dbReference>
<evidence type="ECO:0000256" key="4">
    <source>
        <dbReference type="ARBA" id="ARBA00023180"/>
    </source>
</evidence>
<dbReference type="AlphaFoldDB" id="A0A443NIN4"/>
<comment type="subcellular location">
    <subcellularLocation>
        <location evidence="6">Golgi apparatus</location>
        <location evidence="6">Golgi stack membrane</location>
        <topology evidence="6">Single-pass type II membrane protein</topology>
    </subcellularLocation>
</comment>
<dbReference type="OrthoDB" id="428346at2759"/>
<keyword evidence="8" id="KW-1185">Reference proteome</keyword>
<dbReference type="EC" id="2.4.1.-" evidence="6"/>
<sequence>MLLTERVLLVDKGVDMGDLFCEPFPDNSWSLPHDFPLNQLNEKSPRSYGNMLKNKLINQNMNSGSAGLLPVYVLFYQAYLVNAKERIGIQIRVFDTGTGPFQYVLDQILACALNEILLPNVTLEAVASTMSQRAKAVLITSLSSGYYENIRNMYWEHPTVSGEIVSVYQPSHEEYQQTEKQMHNVKAWAEMYLLSLTDLLVTSLSTFGNVAQGLGGLKALDPIQA</sequence>
<name>A0A443NIN4_9MAGN</name>
<evidence type="ECO:0000256" key="2">
    <source>
        <dbReference type="ARBA" id="ARBA00022676"/>
    </source>
</evidence>
<comment type="similarity">
    <text evidence="1 6">Belongs to the glycosyltransferase 37 family.</text>
</comment>
<keyword evidence="4" id="KW-0325">Glycoprotein</keyword>
<evidence type="ECO:0000256" key="3">
    <source>
        <dbReference type="ARBA" id="ARBA00022679"/>
    </source>
</evidence>
<proteinExistence type="inferred from homology"/>
<evidence type="ECO:0000313" key="8">
    <source>
        <dbReference type="Proteomes" id="UP000283530"/>
    </source>
</evidence>
<dbReference type="GO" id="GO:0032580">
    <property type="term" value="C:Golgi cisterna membrane"/>
    <property type="evidence" value="ECO:0007669"/>
    <property type="project" value="UniProtKB-SubCell"/>
</dbReference>
<comment type="caution">
    <text evidence="7">The sequence shown here is derived from an EMBL/GenBank/DDBJ whole genome shotgun (WGS) entry which is preliminary data.</text>
</comment>
<reference evidence="7 8" key="1">
    <citation type="journal article" date="2019" name="Nat. Plants">
        <title>Stout camphor tree genome fills gaps in understanding of flowering plant genome evolution.</title>
        <authorList>
            <person name="Chaw S.M."/>
            <person name="Liu Y.C."/>
            <person name="Wu Y.W."/>
            <person name="Wang H.Y."/>
            <person name="Lin C.I."/>
            <person name="Wu C.S."/>
            <person name="Ke H.M."/>
            <person name="Chang L.Y."/>
            <person name="Hsu C.Y."/>
            <person name="Yang H.T."/>
            <person name="Sudianto E."/>
            <person name="Hsu M.H."/>
            <person name="Wu K.P."/>
            <person name="Wang L.N."/>
            <person name="Leebens-Mack J.H."/>
            <person name="Tsai I.J."/>
        </authorList>
    </citation>
    <scope>NUCLEOTIDE SEQUENCE [LARGE SCALE GENOMIC DNA]</scope>
    <source>
        <strain evidence="8">cv. Chaw 1501</strain>
        <tissue evidence="7">Young leaves</tissue>
    </source>
</reference>
<dbReference type="GO" id="GO:0071555">
    <property type="term" value="P:cell wall organization"/>
    <property type="evidence" value="ECO:0007669"/>
    <property type="project" value="UniProtKB-UniRule"/>
</dbReference>
<keyword evidence="6" id="KW-0333">Golgi apparatus</keyword>